<name>A0A4R6Q0Q5_9FIRM</name>
<dbReference type="InterPro" id="IPR011109">
    <property type="entry name" value="DNA_bind_recombinase_dom"/>
</dbReference>
<dbReference type="PANTHER" id="PTHR30461">
    <property type="entry name" value="DNA-INVERTASE FROM LAMBDOID PROPHAGE"/>
    <property type="match status" value="1"/>
</dbReference>
<dbReference type="GO" id="GO:0000150">
    <property type="term" value="F:DNA strand exchange activity"/>
    <property type="evidence" value="ECO:0007669"/>
    <property type="project" value="TreeGrafter"/>
</dbReference>
<organism evidence="5 6">
    <name type="scientific">Aminicella lysinilytica</name>
    <dbReference type="NCBI Taxonomy" id="433323"/>
    <lineage>
        <taxon>Bacteria</taxon>
        <taxon>Bacillati</taxon>
        <taxon>Bacillota</taxon>
        <taxon>Clostridia</taxon>
        <taxon>Peptostreptococcales</taxon>
        <taxon>Anaerovoracaceae</taxon>
        <taxon>Aminicella</taxon>
    </lineage>
</organism>
<sequence>MDFLQKKTKKNEGEVPQYYVEGNHEAIIDPATFDYVQAEMARRTKDKHRYSGVSMFSSKIKCGECGCWYGSKVWHSTDKYRRVIYQCNHKYKGGKPCGTPHVTEGQVKDAFVRAVNVLLSEKEELSANVQMVIAVLCDSTELEKRQSELKEELEVVVGLVERCVTENARVALDQDEYTERYNGLVSRYEAVKAQFDEVTQAVADKADRKKLLEQFLHTVEAQEPIVEFDERLWSSLVDFMTVNSEKDIRVTFKDGTEIQGQ</sequence>
<dbReference type="AlphaFoldDB" id="A0A4R6Q0Q5"/>
<evidence type="ECO:0000313" key="6">
    <source>
        <dbReference type="Proteomes" id="UP000295500"/>
    </source>
</evidence>
<feature type="domain" description="Recombinase zinc beta ribbon" evidence="4">
    <location>
        <begin position="55"/>
        <end position="116"/>
    </location>
</feature>
<dbReference type="PANTHER" id="PTHR30461:SF2">
    <property type="entry name" value="SERINE RECOMBINASE PINE-RELATED"/>
    <property type="match status" value="1"/>
</dbReference>
<dbReference type="InterPro" id="IPR050639">
    <property type="entry name" value="SSR_resolvase"/>
</dbReference>
<dbReference type="Pfam" id="PF07508">
    <property type="entry name" value="Recombinase"/>
    <property type="match status" value="1"/>
</dbReference>
<keyword evidence="2" id="KW-0233">DNA recombination</keyword>
<proteinExistence type="predicted"/>
<evidence type="ECO:0000259" key="4">
    <source>
        <dbReference type="Pfam" id="PF13408"/>
    </source>
</evidence>
<keyword evidence="6" id="KW-1185">Reference proteome</keyword>
<keyword evidence="1" id="KW-0238">DNA-binding</keyword>
<comment type="caution">
    <text evidence="5">The sequence shown here is derived from an EMBL/GenBank/DDBJ whole genome shotgun (WGS) entry which is preliminary data.</text>
</comment>
<reference evidence="5 6" key="1">
    <citation type="submission" date="2019-03" db="EMBL/GenBank/DDBJ databases">
        <title>Genomic Encyclopedia of Type Strains, Phase IV (KMG-IV): sequencing the most valuable type-strain genomes for metagenomic binning, comparative biology and taxonomic classification.</title>
        <authorList>
            <person name="Goeker M."/>
        </authorList>
    </citation>
    <scope>NUCLEOTIDE SEQUENCE [LARGE SCALE GENOMIC DNA]</scope>
    <source>
        <strain evidence="5 6">DSM 28287</strain>
    </source>
</reference>
<dbReference type="Pfam" id="PF13408">
    <property type="entry name" value="Zn_ribbon_recom"/>
    <property type="match status" value="1"/>
</dbReference>
<evidence type="ECO:0000259" key="3">
    <source>
        <dbReference type="Pfam" id="PF07508"/>
    </source>
</evidence>
<gene>
    <name evidence="5" type="ORF">EV211_1447</name>
</gene>
<evidence type="ECO:0000256" key="2">
    <source>
        <dbReference type="ARBA" id="ARBA00023172"/>
    </source>
</evidence>
<dbReference type="Gene3D" id="3.90.1750.20">
    <property type="entry name" value="Putative Large Serine Recombinase, Chain B, Domain 2"/>
    <property type="match status" value="1"/>
</dbReference>
<dbReference type="EMBL" id="SNXO01000044">
    <property type="protein sequence ID" value="TDP49828.1"/>
    <property type="molecule type" value="Genomic_DNA"/>
</dbReference>
<dbReference type="InterPro" id="IPR038109">
    <property type="entry name" value="DNA_bind_recomb_sf"/>
</dbReference>
<dbReference type="Proteomes" id="UP000295500">
    <property type="component" value="Unassembled WGS sequence"/>
</dbReference>
<evidence type="ECO:0000313" key="5">
    <source>
        <dbReference type="EMBL" id="TDP49828.1"/>
    </source>
</evidence>
<evidence type="ECO:0000256" key="1">
    <source>
        <dbReference type="ARBA" id="ARBA00023125"/>
    </source>
</evidence>
<dbReference type="GO" id="GO:0003677">
    <property type="term" value="F:DNA binding"/>
    <property type="evidence" value="ECO:0007669"/>
    <property type="project" value="UniProtKB-KW"/>
</dbReference>
<dbReference type="InterPro" id="IPR025827">
    <property type="entry name" value="Zn_ribbon_recom_dom"/>
</dbReference>
<accession>A0A4R6Q0Q5</accession>
<protein>
    <submittedName>
        <fullName evidence="5">Recombinase-like zinc beta ribbon protein</fullName>
    </submittedName>
</protein>
<feature type="domain" description="Recombinase" evidence="3">
    <location>
        <begin position="6"/>
        <end position="43"/>
    </location>
</feature>